<name>A0A8H4V5G2_9HYPO</name>
<gene>
    <name evidence="3" type="ORF">G6O67_004989</name>
</gene>
<dbReference type="AlphaFoldDB" id="A0A8H4V5G2"/>
<dbReference type="InterPro" id="IPR032477">
    <property type="entry name" value="Glyco_hydro_64"/>
</dbReference>
<dbReference type="InterPro" id="IPR037398">
    <property type="entry name" value="Glyco_hydro_64_fam"/>
</dbReference>
<dbReference type="Gene3D" id="2.60.110.10">
    <property type="entry name" value="Thaumatin"/>
    <property type="match status" value="1"/>
</dbReference>
<dbReference type="CDD" id="cd09220">
    <property type="entry name" value="GH64-GluB-like"/>
    <property type="match status" value="1"/>
</dbReference>
<dbReference type="Pfam" id="PF16483">
    <property type="entry name" value="Glyco_hydro_64"/>
    <property type="match status" value="1"/>
</dbReference>
<dbReference type="PROSITE" id="PS52006">
    <property type="entry name" value="GH64"/>
    <property type="match status" value="1"/>
</dbReference>
<dbReference type="OrthoDB" id="10058186at2759"/>
<dbReference type="InterPro" id="IPR042517">
    <property type="entry name" value="Glyco_hydro_64_N_2"/>
</dbReference>
<dbReference type="PANTHER" id="PTHR38165">
    <property type="match status" value="1"/>
</dbReference>
<organism evidence="3 4">
    <name type="scientific">Ophiocordyceps sinensis</name>
    <dbReference type="NCBI Taxonomy" id="72228"/>
    <lineage>
        <taxon>Eukaryota</taxon>
        <taxon>Fungi</taxon>
        <taxon>Dikarya</taxon>
        <taxon>Ascomycota</taxon>
        <taxon>Pezizomycotina</taxon>
        <taxon>Sordariomycetes</taxon>
        <taxon>Hypocreomycetidae</taxon>
        <taxon>Hypocreales</taxon>
        <taxon>Ophiocordycipitaceae</taxon>
        <taxon>Ophiocordyceps</taxon>
    </lineage>
</organism>
<dbReference type="Proteomes" id="UP000557566">
    <property type="component" value="Unassembled WGS sequence"/>
</dbReference>
<dbReference type="Gene3D" id="3.30.920.50">
    <property type="entry name" value="Beta-1,3-glucanase, C-terminal domain"/>
    <property type="match status" value="1"/>
</dbReference>
<proteinExistence type="predicted"/>
<evidence type="ECO:0000259" key="2">
    <source>
        <dbReference type="PROSITE" id="PS52006"/>
    </source>
</evidence>
<evidence type="ECO:0000313" key="4">
    <source>
        <dbReference type="Proteomes" id="UP000557566"/>
    </source>
</evidence>
<accession>A0A8H4V5G2</accession>
<evidence type="ECO:0000256" key="1">
    <source>
        <dbReference type="SAM" id="SignalP"/>
    </source>
</evidence>
<comment type="caution">
    <text evidence="3">The sequence shown here is derived from an EMBL/GenBank/DDBJ whole genome shotgun (WGS) entry which is preliminary data.</text>
</comment>
<dbReference type="InterPro" id="IPR037176">
    <property type="entry name" value="Osmotin/thaumatin-like_sf"/>
</dbReference>
<sequence>MRQSTVLLALLGAASAHPSLDYRANKSFTIARPGGVDDVVMNEKNILHGTYHDPATRVVHHHATRASQADNVSLPLEFINNYGRGQIVAYVSGLDSSKRVVFIKGDGSLVYPSSGGSDVPVPVSEDVAIHLPAGGDSFKMALPIPISSGRVWFAEGELSFFMVRTADGDGLVQPSPSNLRDPSSGIHWGYAEFTYTQAREIFANISYVDFVGLILSVSLKEKDGRGTQMTRGLGPDSISKICSGMLNQSGKDGFPWDRMCVANDSGTPIRVLSPNHYGIINDADFGAYWNAYVDDVWQLYSNSILTINTQSPAGNVECKVSGDMLECSGGDNRGYPKPTASDIWGCDSGPFARHKDDNAVHVAVIPRLCAAFVRSTLLLSGGDVQPRLASSSYYTINPASHYSRLIHELEVDGRGYAFPYDDVNPDEGGNASGLVASDVPDTLTIYVGGAPP</sequence>
<reference evidence="3 4" key="1">
    <citation type="journal article" date="2020" name="Genome Biol. Evol.">
        <title>A new high-quality draft genome assembly of the Chinese cordyceps Ophiocordyceps sinensis.</title>
        <authorList>
            <person name="Shu R."/>
            <person name="Zhang J."/>
            <person name="Meng Q."/>
            <person name="Zhang H."/>
            <person name="Zhou G."/>
            <person name="Li M."/>
            <person name="Wu P."/>
            <person name="Zhao Y."/>
            <person name="Chen C."/>
            <person name="Qin Q."/>
        </authorList>
    </citation>
    <scope>NUCLEOTIDE SEQUENCE [LARGE SCALE GENOMIC DNA]</scope>
    <source>
        <strain evidence="3 4">IOZ07</strain>
    </source>
</reference>
<feature type="signal peptide" evidence="1">
    <location>
        <begin position="1"/>
        <end position="16"/>
    </location>
</feature>
<dbReference type="PANTHER" id="PTHR38165:SF1">
    <property type="entry name" value="GLUCANASE B"/>
    <property type="match status" value="1"/>
</dbReference>
<feature type="domain" description="GH64" evidence="2">
    <location>
        <begin position="71"/>
        <end position="440"/>
    </location>
</feature>
<keyword evidence="1" id="KW-0732">Signal</keyword>
<feature type="chain" id="PRO_5034804097" description="GH64 domain-containing protein" evidence="1">
    <location>
        <begin position="17"/>
        <end position="452"/>
    </location>
</feature>
<keyword evidence="4" id="KW-1185">Reference proteome</keyword>
<evidence type="ECO:0000313" key="3">
    <source>
        <dbReference type="EMBL" id="KAF4508638.1"/>
    </source>
</evidence>
<protein>
    <recommendedName>
        <fullName evidence="2">GH64 domain-containing protein</fullName>
    </recommendedName>
</protein>
<dbReference type="EMBL" id="JAAVMX010000005">
    <property type="protein sequence ID" value="KAF4508638.1"/>
    <property type="molecule type" value="Genomic_DNA"/>
</dbReference>